<organism evidence="1">
    <name type="scientific">Arion vulgaris</name>
    <dbReference type="NCBI Taxonomy" id="1028688"/>
    <lineage>
        <taxon>Eukaryota</taxon>
        <taxon>Metazoa</taxon>
        <taxon>Spiralia</taxon>
        <taxon>Lophotrochozoa</taxon>
        <taxon>Mollusca</taxon>
        <taxon>Gastropoda</taxon>
        <taxon>Heterobranchia</taxon>
        <taxon>Euthyneura</taxon>
        <taxon>Panpulmonata</taxon>
        <taxon>Eupulmonata</taxon>
        <taxon>Stylommatophora</taxon>
        <taxon>Helicina</taxon>
        <taxon>Arionoidea</taxon>
        <taxon>Arionidae</taxon>
        <taxon>Arion</taxon>
    </lineage>
</organism>
<dbReference type="AlphaFoldDB" id="A0A0B6YB43"/>
<proteinExistence type="predicted"/>
<name>A0A0B6YB43_9EUPU</name>
<sequence>FPLQAPATYFNFTSNCNLYPQGLGFHVVKSCTMYTSRIFGLRWPRNTGISDNAGLWSPNTSHVTTTPPPIEYTAEPASLNSSGSTTQQLAVSSIIIVYLSNNTMTFAVKTVV</sequence>
<reference evidence="1" key="1">
    <citation type="submission" date="2014-12" db="EMBL/GenBank/DDBJ databases">
        <title>Insight into the proteome of Arion vulgaris.</title>
        <authorList>
            <person name="Aradska J."/>
            <person name="Bulat T."/>
            <person name="Smidak R."/>
            <person name="Sarate P."/>
            <person name="Gangsoo J."/>
            <person name="Sialana F."/>
            <person name="Bilban M."/>
            <person name="Lubec G."/>
        </authorList>
    </citation>
    <scope>NUCLEOTIDE SEQUENCE</scope>
    <source>
        <tissue evidence="1">Skin</tissue>
    </source>
</reference>
<gene>
    <name evidence="1" type="primary">ORF19925</name>
</gene>
<dbReference type="EMBL" id="HACG01006468">
    <property type="protein sequence ID" value="CEK53333.1"/>
    <property type="molecule type" value="Transcribed_RNA"/>
</dbReference>
<evidence type="ECO:0000313" key="1">
    <source>
        <dbReference type="EMBL" id="CEK53333.1"/>
    </source>
</evidence>
<feature type="non-terminal residue" evidence="1">
    <location>
        <position position="1"/>
    </location>
</feature>
<protein>
    <submittedName>
        <fullName evidence="1">Uncharacterized protein</fullName>
    </submittedName>
</protein>
<accession>A0A0B6YB43</accession>